<evidence type="ECO:0000313" key="1">
    <source>
        <dbReference type="EMBL" id="SCC04923.1"/>
    </source>
</evidence>
<sequence>MVAGHYVLGAIVIVFSNMDKR</sequence>
<evidence type="ECO:0000313" key="2">
    <source>
        <dbReference type="Proteomes" id="UP000195991"/>
    </source>
</evidence>
<name>A0A1C4BDK2_BACTU</name>
<accession>A0A1C4BDK2</accession>
<proteinExistence type="predicted"/>
<organism evidence="1 2">
    <name type="scientific">Bacillus thuringiensis</name>
    <dbReference type="NCBI Taxonomy" id="1428"/>
    <lineage>
        <taxon>Bacteria</taxon>
        <taxon>Bacillati</taxon>
        <taxon>Bacillota</taxon>
        <taxon>Bacilli</taxon>
        <taxon>Bacillales</taxon>
        <taxon>Bacillaceae</taxon>
        <taxon>Bacillus</taxon>
        <taxon>Bacillus cereus group</taxon>
    </lineage>
</organism>
<dbReference type="AlphaFoldDB" id="A0A1C4BDK2"/>
<protein>
    <submittedName>
        <fullName evidence="1">Uncharacterized protein</fullName>
    </submittedName>
</protein>
<dbReference type="EMBL" id="FMBI01000024">
    <property type="protein sequence ID" value="SCC04923.1"/>
    <property type="molecule type" value="Genomic_DNA"/>
</dbReference>
<reference evidence="1 2" key="1">
    <citation type="submission" date="2016-08" db="EMBL/GenBank/DDBJ databases">
        <authorList>
            <person name="Seilhamer J.J."/>
        </authorList>
    </citation>
    <scope>NUCLEOTIDE SEQUENCE [LARGE SCALE GENOMIC DNA]</scope>
    <source>
        <strain evidence="1 2">IEBC_T61001</strain>
    </source>
</reference>
<gene>
    <name evidence="1" type="ORF">BTT61001_01230</name>
</gene>
<dbReference type="Proteomes" id="UP000195991">
    <property type="component" value="Unassembled WGS sequence"/>
</dbReference>